<feature type="compositionally biased region" description="Basic residues" evidence="1">
    <location>
        <begin position="100"/>
        <end position="117"/>
    </location>
</feature>
<dbReference type="AlphaFoldDB" id="A0A3P3U802"/>
<name>A0A3P3U802_9BACL</name>
<feature type="compositionally biased region" description="Low complexity" evidence="1">
    <location>
        <begin position="39"/>
        <end position="52"/>
    </location>
</feature>
<accession>A0A3P3U802</accession>
<keyword evidence="3" id="KW-1185">Reference proteome</keyword>
<dbReference type="Proteomes" id="UP000267017">
    <property type="component" value="Unassembled WGS sequence"/>
</dbReference>
<evidence type="ECO:0000313" key="2">
    <source>
        <dbReference type="EMBL" id="RRJ65836.1"/>
    </source>
</evidence>
<comment type="caution">
    <text evidence="2">The sequence shown here is derived from an EMBL/GenBank/DDBJ whole genome shotgun (WGS) entry which is preliminary data.</text>
</comment>
<gene>
    <name evidence="2" type="ORF">EHV15_25145</name>
</gene>
<feature type="region of interest" description="Disordered" evidence="1">
    <location>
        <begin position="1"/>
        <end position="52"/>
    </location>
</feature>
<feature type="compositionally biased region" description="Basic residues" evidence="1">
    <location>
        <begin position="1"/>
        <end position="10"/>
    </location>
</feature>
<evidence type="ECO:0000256" key="1">
    <source>
        <dbReference type="SAM" id="MobiDB-lite"/>
    </source>
</evidence>
<proteinExistence type="predicted"/>
<evidence type="ECO:0000313" key="3">
    <source>
        <dbReference type="Proteomes" id="UP000267017"/>
    </source>
</evidence>
<dbReference type="EMBL" id="RRCN01000001">
    <property type="protein sequence ID" value="RRJ65836.1"/>
    <property type="molecule type" value="Genomic_DNA"/>
</dbReference>
<feature type="region of interest" description="Disordered" evidence="1">
    <location>
        <begin position="95"/>
        <end position="117"/>
    </location>
</feature>
<reference evidence="2 3" key="1">
    <citation type="submission" date="2018-11" db="EMBL/GenBank/DDBJ databases">
        <title>Genome sequencing of Paenibacillus sp. KCOM 3021 (= ChDC PVNT-B20).</title>
        <authorList>
            <person name="Kook J.-K."/>
            <person name="Park S.-N."/>
            <person name="Lim Y.K."/>
        </authorList>
    </citation>
    <scope>NUCLEOTIDE SEQUENCE [LARGE SCALE GENOMIC DNA]</scope>
    <source>
        <strain evidence="2 3">KCOM 3021</strain>
    </source>
</reference>
<protein>
    <recommendedName>
        <fullName evidence="4">Tyrosine protein kinase</fullName>
    </recommendedName>
</protein>
<feature type="compositionally biased region" description="Polar residues" evidence="1">
    <location>
        <begin position="13"/>
        <end position="27"/>
    </location>
</feature>
<sequence>MNRKKKKVKLKQFTPTQTSQNPFSPTLFNPGPQLPGIFGPAQSSSGPAASRGSFLQGLGGLDGVLSTMGKVQKMVGMFQQFFPLIKLFFPKATTASVRKGSTRPRRAVNTRKINKQR</sequence>
<evidence type="ECO:0008006" key="4">
    <source>
        <dbReference type="Google" id="ProtNLM"/>
    </source>
</evidence>
<organism evidence="2 3">
    <name type="scientific">Paenibacillus oralis</name>
    <dbReference type="NCBI Taxonomy" id="2490856"/>
    <lineage>
        <taxon>Bacteria</taxon>
        <taxon>Bacillati</taxon>
        <taxon>Bacillota</taxon>
        <taxon>Bacilli</taxon>
        <taxon>Bacillales</taxon>
        <taxon>Paenibacillaceae</taxon>
        <taxon>Paenibacillus</taxon>
    </lineage>
</organism>
<dbReference type="RefSeq" id="WP_128633636.1">
    <property type="nucleotide sequence ID" value="NZ_RRCN01000001.1"/>
</dbReference>
<dbReference type="OrthoDB" id="2629138at2"/>